<organism evidence="2 3">
    <name type="scientific">Azospirillum isscasi</name>
    <dbReference type="NCBI Taxonomy" id="3053926"/>
    <lineage>
        <taxon>Bacteria</taxon>
        <taxon>Pseudomonadati</taxon>
        <taxon>Pseudomonadota</taxon>
        <taxon>Alphaproteobacteria</taxon>
        <taxon>Rhodospirillales</taxon>
        <taxon>Azospirillaceae</taxon>
        <taxon>Azospirillum</taxon>
    </lineage>
</organism>
<protein>
    <recommendedName>
        <fullName evidence="4">DNA polymerase III gamma subunit domain-containing protein</fullName>
    </recommendedName>
</protein>
<keyword evidence="3" id="KW-1185">Reference proteome</keyword>
<dbReference type="EMBL" id="JAUJFI010000369">
    <property type="protein sequence ID" value="MDQ2106764.1"/>
    <property type="molecule type" value="Genomic_DNA"/>
</dbReference>
<feature type="compositionally biased region" description="Pro residues" evidence="1">
    <location>
        <begin position="300"/>
        <end position="315"/>
    </location>
</feature>
<evidence type="ECO:0000256" key="1">
    <source>
        <dbReference type="SAM" id="MobiDB-lite"/>
    </source>
</evidence>
<evidence type="ECO:0008006" key="4">
    <source>
        <dbReference type="Google" id="ProtNLM"/>
    </source>
</evidence>
<feature type="compositionally biased region" description="Low complexity" evidence="1">
    <location>
        <begin position="289"/>
        <end position="299"/>
    </location>
</feature>
<evidence type="ECO:0000313" key="3">
    <source>
        <dbReference type="Proteomes" id="UP001227317"/>
    </source>
</evidence>
<comment type="caution">
    <text evidence="2">The sequence shown here is derived from an EMBL/GenBank/DDBJ whole genome shotgun (WGS) entry which is preliminary data.</text>
</comment>
<feature type="non-terminal residue" evidence="2">
    <location>
        <position position="1"/>
    </location>
</feature>
<feature type="region of interest" description="Disordered" evidence="1">
    <location>
        <begin position="261"/>
        <end position="323"/>
    </location>
</feature>
<gene>
    <name evidence="2" type="ORF">QSG27_29040</name>
</gene>
<reference evidence="2 3" key="1">
    <citation type="submission" date="2023-06" db="EMBL/GenBank/DDBJ databases">
        <title>Azospirillum isscasensis sp.nov, a bacterium isolated from rhizosphere soil of rice.</title>
        <authorList>
            <person name="Wang H."/>
        </authorList>
    </citation>
    <scope>NUCLEOTIDE SEQUENCE [LARGE SCALE GENOMIC DNA]</scope>
    <source>
        <strain evidence="2 3">C340-1</strain>
    </source>
</reference>
<sequence>LGFSLSEGIVADAEELESLRVVEGCGGGDVRWGWVDLVMRLRAVEAASGGSLGAFALAAALEAPFADLLLELVGALKEEPPPPGPWLHAMRLLAAMDLDAAAELADLTATRLLQGEEPAGLAEVADLFALIGISGSSGMEIPREEIAALRDALFGGAGLVPAAEEMPAGGVHAWPLDVLFRLAEAVAAGCGPALLLLDLESDPHAVDAVTEVVHRELCLYNRSRLDLGGGLFEYLMAPADFAAFLRRLAESDPDRRCLRSVRPTGAEAEPGPEALPASAAAPEPPPVAAEPAPALQASPPASPPPPAPPHAPPAGPARVRAAG</sequence>
<feature type="compositionally biased region" description="Low complexity" evidence="1">
    <location>
        <begin position="266"/>
        <end position="281"/>
    </location>
</feature>
<dbReference type="Proteomes" id="UP001227317">
    <property type="component" value="Unassembled WGS sequence"/>
</dbReference>
<feature type="non-terminal residue" evidence="2">
    <location>
        <position position="323"/>
    </location>
</feature>
<evidence type="ECO:0000313" key="2">
    <source>
        <dbReference type="EMBL" id="MDQ2106764.1"/>
    </source>
</evidence>
<accession>A0ABU0WVL5</accession>
<name>A0ABU0WVL5_9PROT</name>
<proteinExistence type="predicted"/>